<dbReference type="GO" id="GO:0004984">
    <property type="term" value="F:olfactory receptor activity"/>
    <property type="evidence" value="ECO:0007669"/>
    <property type="project" value="InterPro"/>
</dbReference>
<evidence type="ECO:0000313" key="12">
    <source>
        <dbReference type="Proteomes" id="UP000494040"/>
    </source>
</evidence>
<keyword evidence="9 10" id="KW-0807">Transducer</keyword>
<evidence type="ECO:0000256" key="5">
    <source>
        <dbReference type="ARBA" id="ARBA00022725"/>
    </source>
</evidence>
<feature type="transmembrane region" description="Helical" evidence="10">
    <location>
        <begin position="33"/>
        <end position="52"/>
    </location>
</feature>
<dbReference type="KEGG" id="clec:106672995"/>
<keyword evidence="6 10" id="KW-1133">Transmembrane helix</keyword>
<evidence type="ECO:0000256" key="9">
    <source>
        <dbReference type="ARBA" id="ARBA00023224"/>
    </source>
</evidence>
<evidence type="ECO:0000256" key="4">
    <source>
        <dbReference type="ARBA" id="ARBA00022692"/>
    </source>
</evidence>
<dbReference type="GO" id="GO:0005549">
    <property type="term" value="F:odorant binding"/>
    <property type="evidence" value="ECO:0007669"/>
    <property type="project" value="InterPro"/>
</dbReference>
<keyword evidence="2" id="KW-1003">Cell membrane</keyword>
<evidence type="ECO:0000256" key="8">
    <source>
        <dbReference type="ARBA" id="ARBA00023170"/>
    </source>
</evidence>
<dbReference type="AlphaFoldDB" id="A0A8I6S9H8"/>
<evidence type="ECO:0000256" key="10">
    <source>
        <dbReference type="RuleBase" id="RU351113"/>
    </source>
</evidence>
<evidence type="ECO:0000256" key="3">
    <source>
        <dbReference type="ARBA" id="ARBA00022606"/>
    </source>
</evidence>
<proteinExistence type="inferred from homology"/>
<reference evidence="11" key="1">
    <citation type="submission" date="2022-01" db="UniProtKB">
        <authorList>
            <consortium name="EnsemblMetazoa"/>
        </authorList>
    </citation>
    <scope>IDENTIFICATION</scope>
</reference>
<comment type="caution">
    <text evidence="10">Lacks conserved residue(s) required for the propagation of feature annotation.</text>
</comment>
<evidence type="ECO:0000256" key="7">
    <source>
        <dbReference type="ARBA" id="ARBA00023136"/>
    </source>
</evidence>
<evidence type="ECO:0000256" key="6">
    <source>
        <dbReference type="ARBA" id="ARBA00022989"/>
    </source>
</evidence>
<dbReference type="GO" id="GO:0005886">
    <property type="term" value="C:plasma membrane"/>
    <property type="evidence" value="ECO:0007669"/>
    <property type="project" value="UniProtKB-SubCell"/>
</dbReference>
<evidence type="ECO:0000313" key="11">
    <source>
        <dbReference type="EnsemblMetazoa" id="XP_014260354.2"/>
    </source>
</evidence>
<keyword evidence="4 10" id="KW-0812">Transmembrane</keyword>
<evidence type="ECO:0000256" key="1">
    <source>
        <dbReference type="ARBA" id="ARBA00004651"/>
    </source>
</evidence>
<feature type="transmembrane region" description="Helical" evidence="10">
    <location>
        <begin position="117"/>
        <end position="136"/>
    </location>
</feature>
<feature type="transmembrane region" description="Helical" evidence="10">
    <location>
        <begin position="64"/>
        <end position="85"/>
    </location>
</feature>
<keyword evidence="12" id="KW-1185">Reference proteome</keyword>
<dbReference type="PANTHER" id="PTHR21137:SF35">
    <property type="entry name" value="ODORANT RECEPTOR 19A-RELATED"/>
    <property type="match status" value="1"/>
</dbReference>
<name>A0A8I6S9H8_CIMLE</name>
<evidence type="ECO:0000256" key="2">
    <source>
        <dbReference type="ARBA" id="ARBA00022475"/>
    </source>
</evidence>
<comment type="subcellular location">
    <subcellularLocation>
        <location evidence="1 10">Cell membrane</location>
        <topology evidence="1 10">Multi-pass membrane protein</topology>
    </subcellularLocation>
</comment>
<accession>A0A8I6S9H8</accession>
<keyword evidence="7 10" id="KW-0472">Membrane</keyword>
<dbReference type="EnsemblMetazoa" id="XM_014404868.2">
    <property type="protein sequence ID" value="XP_014260354.2"/>
    <property type="gene ID" value="LOC106672995"/>
</dbReference>
<keyword evidence="3 10" id="KW-0716">Sensory transduction</keyword>
<dbReference type="OMA" id="WILMPIN"/>
<dbReference type="PANTHER" id="PTHR21137">
    <property type="entry name" value="ODORANT RECEPTOR"/>
    <property type="match status" value="1"/>
</dbReference>
<dbReference type="GeneID" id="106672995"/>
<sequence>MESTEIDAFKILKRYLKAYGVNKTSGNNVLKKIHFFLVVLICLIGLFGFGRGAIYANQELSDRCITIVTTFCSGFAAVKITYLYWNIDDLNLLMDSLKSYNPDTFVTKAIRKLLTSYSLMMSGMILLWVCTPLVFLQRRIPMYFSAPWESESWLGFITEYILASVCLLCEAHIHTMMDSFVMLLSLQISHRLYLLRLSLEHIGSSGKSEMEGMEGTIYKSNPLTTIQLCVDEHVFIRRLMKAYEGLVSVVFLFQVLISTVIIGIVIFSVTTLEKTVNEIIKYVPIFGLVYSQIFLYCWSGENISTHYNNLSFACYSSKWYQLPVTHRKQILKFQLNSTKPVKIRGWYITDMALSTFLASVQQSCSYFMILYQFVLEK</sequence>
<dbReference type="GO" id="GO:0007165">
    <property type="term" value="P:signal transduction"/>
    <property type="evidence" value="ECO:0007669"/>
    <property type="project" value="UniProtKB-KW"/>
</dbReference>
<keyword evidence="8 10" id="KW-0675">Receptor</keyword>
<dbReference type="Pfam" id="PF02949">
    <property type="entry name" value="7tm_6"/>
    <property type="match status" value="1"/>
</dbReference>
<comment type="similarity">
    <text evidence="10">Belongs to the insect chemoreceptor superfamily. Heteromeric odorant receptor channel (TC 1.A.69) family.</text>
</comment>
<dbReference type="Proteomes" id="UP000494040">
    <property type="component" value="Unassembled WGS sequence"/>
</dbReference>
<keyword evidence="5 10" id="KW-0552">Olfaction</keyword>
<dbReference type="RefSeq" id="XP_014260354.2">
    <property type="nucleotide sequence ID" value="XM_014404868.2"/>
</dbReference>
<feature type="transmembrane region" description="Helical" evidence="10">
    <location>
        <begin position="246"/>
        <end position="267"/>
    </location>
</feature>
<feature type="transmembrane region" description="Helical" evidence="10">
    <location>
        <begin position="279"/>
        <end position="298"/>
    </location>
</feature>
<dbReference type="InterPro" id="IPR004117">
    <property type="entry name" value="7tm6_olfct_rcpt"/>
</dbReference>
<dbReference type="OrthoDB" id="7548151at2759"/>
<protein>
    <recommendedName>
        <fullName evidence="10">Odorant receptor</fullName>
    </recommendedName>
</protein>
<organism evidence="11 12">
    <name type="scientific">Cimex lectularius</name>
    <name type="common">Bed bug</name>
    <name type="synonym">Acanthia lectularia</name>
    <dbReference type="NCBI Taxonomy" id="79782"/>
    <lineage>
        <taxon>Eukaryota</taxon>
        <taxon>Metazoa</taxon>
        <taxon>Ecdysozoa</taxon>
        <taxon>Arthropoda</taxon>
        <taxon>Hexapoda</taxon>
        <taxon>Insecta</taxon>
        <taxon>Pterygota</taxon>
        <taxon>Neoptera</taxon>
        <taxon>Paraneoptera</taxon>
        <taxon>Hemiptera</taxon>
        <taxon>Heteroptera</taxon>
        <taxon>Panheteroptera</taxon>
        <taxon>Cimicomorpha</taxon>
        <taxon>Cimicidae</taxon>
        <taxon>Cimex</taxon>
    </lineage>
</organism>